<dbReference type="PANTHER" id="PTHR11587">
    <property type="entry name" value="ARGININOSUCCINATE SYNTHASE"/>
    <property type="match status" value="1"/>
</dbReference>
<evidence type="ECO:0000256" key="5">
    <source>
        <dbReference type="ARBA" id="ARBA00022598"/>
    </source>
</evidence>
<evidence type="ECO:0000259" key="9">
    <source>
        <dbReference type="Pfam" id="PF00764"/>
    </source>
</evidence>
<dbReference type="GO" id="GO:0000053">
    <property type="term" value="P:argininosuccinate metabolic process"/>
    <property type="evidence" value="ECO:0007669"/>
    <property type="project" value="TreeGrafter"/>
</dbReference>
<dbReference type="Gene3D" id="3.90.1260.10">
    <property type="entry name" value="Argininosuccinate synthetase, chain A, domain 2"/>
    <property type="match status" value="1"/>
</dbReference>
<dbReference type="GO" id="GO:0005524">
    <property type="term" value="F:ATP binding"/>
    <property type="evidence" value="ECO:0007669"/>
    <property type="project" value="UniProtKB-KW"/>
</dbReference>
<dbReference type="CDD" id="cd01999">
    <property type="entry name" value="ASS"/>
    <property type="match status" value="1"/>
</dbReference>
<keyword evidence="7" id="KW-0547">Nucleotide-binding</keyword>
<dbReference type="UniPathway" id="UPA00068">
    <property type="reaction ID" value="UER00113"/>
</dbReference>
<dbReference type="InterPro" id="IPR048268">
    <property type="entry name" value="Arginosuc_syn_C"/>
</dbReference>
<dbReference type="GO" id="GO:0006526">
    <property type="term" value="P:L-arginine biosynthetic process"/>
    <property type="evidence" value="ECO:0007669"/>
    <property type="project" value="UniProtKB-UniPathway"/>
</dbReference>
<gene>
    <name evidence="11" type="ORF">MNBD_NITROSPIRAE03-1613</name>
</gene>
<dbReference type="GO" id="GO:0005737">
    <property type="term" value="C:cytoplasm"/>
    <property type="evidence" value="ECO:0007669"/>
    <property type="project" value="TreeGrafter"/>
</dbReference>
<comment type="subunit">
    <text evidence="2">Homotetramer.</text>
</comment>
<dbReference type="GO" id="GO:0000050">
    <property type="term" value="P:urea cycle"/>
    <property type="evidence" value="ECO:0007669"/>
    <property type="project" value="TreeGrafter"/>
</dbReference>
<dbReference type="InterPro" id="IPR014729">
    <property type="entry name" value="Rossmann-like_a/b/a_fold"/>
</dbReference>
<dbReference type="Pfam" id="PF00764">
    <property type="entry name" value="Arginosuc_synth"/>
    <property type="match status" value="1"/>
</dbReference>
<dbReference type="Pfam" id="PF20979">
    <property type="entry name" value="Arginosuc_syn_C"/>
    <property type="match status" value="1"/>
</dbReference>
<keyword evidence="6" id="KW-0028">Amino-acid biosynthesis</keyword>
<dbReference type="Gene3D" id="3.40.50.620">
    <property type="entry name" value="HUPs"/>
    <property type="match status" value="1"/>
</dbReference>
<dbReference type="EC" id="6.3.4.5" evidence="3"/>
<dbReference type="NCBIfam" id="NF001770">
    <property type="entry name" value="PRK00509.1"/>
    <property type="match status" value="1"/>
</dbReference>
<dbReference type="PROSITE" id="PS00564">
    <property type="entry name" value="ARGININOSUCCIN_SYN_1"/>
    <property type="match status" value="1"/>
</dbReference>
<dbReference type="PROSITE" id="PS00565">
    <property type="entry name" value="ARGININOSUCCIN_SYN_2"/>
    <property type="match status" value="1"/>
</dbReference>
<dbReference type="Gene3D" id="1.20.5.470">
    <property type="entry name" value="Single helix bin"/>
    <property type="match status" value="1"/>
</dbReference>
<evidence type="ECO:0000256" key="8">
    <source>
        <dbReference type="ARBA" id="ARBA00022840"/>
    </source>
</evidence>
<comment type="pathway">
    <text evidence="1">Amino-acid biosynthesis; L-arginine biosynthesis; L-arginine from L-ornithine and carbamoyl phosphate: step 2/3.</text>
</comment>
<keyword evidence="5 11" id="KW-0436">Ligase</keyword>
<organism evidence="11">
    <name type="scientific">hydrothermal vent metagenome</name>
    <dbReference type="NCBI Taxonomy" id="652676"/>
    <lineage>
        <taxon>unclassified sequences</taxon>
        <taxon>metagenomes</taxon>
        <taxon>ecological metagenomes</taxon>
    </lineage>
</organism>
<evidence type="ECO:0000313" key="11">
    <source>
        <dbReference type="EMBL" id="VAX34284.1"/>
    </source>
</evidence>
<dbReference type="NCBIfam" id="TIGR00032">
    <property type="entry name" value="argG"/>
    <property type="match status" value="1"/>
</dbReference>
<dbReference type="InterPro" id="IPR024074">
    <property type="entry name" value="AS_cat/multimer_dom_body"/>
</dbReference>
<evidence type="ECO:0000256" key="3">
    <source>
        <dbReference type="ARBA" id="ARBA00012286"/>
    </source>
</evidence>
<dbReference type="AlphaFoldDB" id="A0A3B1DE22"/>
<proteinExistence type="inferred from homology"/>
<evidence type="ECO:0000256" key="2">
    <source>
        <dbReference type="ARBA" id="ARBA00011881"/>
    </source>
</evidence>
<dbReference type="HAMAP" id="MF_00005">
    <property type="entry name" value="Arg_succ_synth_type1"/>
    <property type="match status" value="1"/>
</dbReference>
<dbReference type="SUPFAM" id="SSF69864">
    <property type="entry name" value="Argininosuccinate synthetase, C-terminal domain"/>
    <property type="match status" value="1"/>
</dbReference>
<dbReference type="SUPFAM" id="SSF52402">
    <property type="entry name" value="Adenine nucleotide alpha hydrolases-like"/>
    <property type="match status" value="1"/>
</dbReference>
<feature type="domain" description="Arginosuccinate synthase-like N-terminal" evidence="9">
    <location>
        <begin position="2"/>
        <end position="162"/>
    </location>
</feature>
<evidence type="ECO:0000256" key="7">
    <source>
        <dbReference type="ARBA" id="ARBA00022741"/>
    </source>
</evidence>
<name>A0A3B1DE22_9ZZZZ</name>
<keyword evidence="4" id="KW-0055">Arginine biosynthesis</keyword>
<dbReference type="FunFam" id="3.90.1260.10:FF:000007">
    <property type="entry name" value="Argininosuccinate synthase"/>
    <property type="match status" value="1"/>
</dbReference>
<protein>
    <recommendedName>
        <fullName evidence="3">argininosuccinate synthase</fullName>
        <ecNumber evidence="3">6.3.4.5</ecNumber>
    </recommendedName>
</protein>
<feature type="domain" description="Arginosuccinate synthase C-terminal" evidence="10">
    <location>
        <begin position="172"/>
        <end position="388"/>
    </location>
</feature>
<dbReference type="FunFam" id="3.40.50.620:FF:000019">
    <property type="entry name" value="Argininosuccinate synthase"/>
    <property type="match status" value="1"/>
</dbReference>
<dbReference type="EMBL" id="UOGI01000285">
    <property type="protein sequence ID" value="VAX34284.1"/>
    <property type="molecule type" value="Genomic_DNA"/>
</dbReference>
<evidence type="ECO:0000256" key="1">
    <source>
        <dbReference type="ARBA" id="ARBA00004967"/>
    </source>
</evidence>
<evidence type="ECO:0000256" key="4">
    <source>
        <dbReference type="ARBA" id="ARBA00022571"/>
    </source>
</evidence>
<dbReference type="InterPro" id="IPR001518">
    <property type="entry name" value="Arginosuc_synth"/>
</dbReference>
<dbReference type="GO" id="GO:0004055">
    <property type="term" value="F:argininosuccinate synthase activity"/>
    <property type="evidence" value="ECO:0007669"/>
    <property type="project" value="UniProtKB-EC"/>
</dbReference>
<evidence type="ECO:0000259" key="10">
    <source>
        <dbReference type="Pfam" id="PF20979"/>
    </source>
</evidence>
<sequence length="393" mass="44490">MKIVLAYSGGLDTSVAIEWLKDTYNAEVIAYCADLGQGEDLEAVRDKALSTGALRAYVEDLREEFVREYIFPMLRTNAVYEGVYLLGTSIARPLIAKRQIEIVEKEGADAVAHGATGKGNDQVRFELTYYAMKPDIQVIAPWREWPFNSRESLIDYARAKGIDVPVTKEKPYSMDMNIFHISYEGGVLEDPWAEPPDDMYTMMVSPENAPDKPVYIEIDYEEGNPVAIDGEKLSPFELLARLNTIAGEQGIGRVDLVENRYVGIKSRGVYETPGGTVLHVAHRAVESITLDREVLHLRDSLIPKYAECVYYGYWFSPEREMLQEMMDRIQVDVTGKARLKLYKGNCTVAGRTSPVSLYSTELATFEAEEVYNQKDAEGFIKLNALRLKQRRYK</sequence>
<keyword evidence="8" id="KW-0067">ATP-binding</keyword>
<dbReference type="InterPro" id="IPR048267">
    <property type="entry name" value="Arginosuc_syn_N"/>
</dbReference>
<evidence type="ECO:0000256" key="6">
    <source>
        <dbReference type="ARBA" id="ARBA00022605"/>
    </source>
</evidence>
<dbReference type="InterPro" id="IPR023434">
    <property type="entry name" value="Arginosuc_synth_type_1_subfam"/>
</dbReference>
<dbReference type="PANTHER" id="PTHR11587:SF2">
    <property type="entry name" value="ARGININOSUCCINATE SYNTHASE"/>
    <property type="match status" value="1"/>
</dbReference>
<accession>A0A3B1DE22</accession>
<reference evidence="11" key="1">
    <citation type="submission" date="2018-06" db="EMBL/GenBank/DDBJ databases">
        <authorList>
            <person name="Zhirakovskaya E."/>
        </authorList>
    </citation>
    <scope>NUCLEOTIDE SEQUENCE</scope>
</reference>
<dbReference type="InterPro" id="IPR018223">
    <property type="entry name" value="Arginosuc_synth_CS"/>
</dbReference>